<dbReference type="InterPro" id="IPR001584">
    <property type="entry name" value="Integrase_cat-core"/>
</dbReference>
<dbReference type="SUPFAM" id="SSF56672">
    <property type="entry name" value="DNA/RNA polymerases"/>
    <property type="match status" value="1"/>
</dbReference>
<dbReference type="GO" id="GO:0003676">
    <property type="term" value="F:nucleic acid binding"/>
    <property type="evidence" value="ECO:0007669"/>
    <property type="project" value="InterPro"/>
</dbReference>
<keyword evidence="3" id="KW-0378">Hydrolase</keyword>
<evidence type="ECO:0000256" key="8">
    <source>
        <dbReference type="SAM" id="MobiDB-lite"/>
    </source>
</evidence>
<dbReference type="Gene3D" id="2.130.10.120">
    <property type="entry name" value="Prolyl oligopeptidase, N-terminal domain"/>
    <property type="match status" value="1"/>
</dbReference>
<dbReference type="PANTHER" id="PTHR11757">
    <property type="entry name" value="PROTEASE FAMILY S9A OLIGOPEPTIDASE"/>
    <property type="match status" value="1"/>
</dbReference>
<keyword evidence="11" id="KW-1185">Reference proteome</keyword>
<dbReference type="InterPro" id="IPR001375">
    <property type="entry name" value="Peptidase_S9_cat"/>
</dbReference>
<dbReference type="GO" id="GO:0004252">
    <property type="term" value="F:serine-type endopeptidase activity"/>
    <property type="evidence" value="ECO:0007669"/>
    <property type="project" value="InterPro"/>
</dbReference>
<sequence>MTILKPPRAKKVPKTLIRCGDHRTDDYHWLRDDKRCDPDVLAHLTAENEYTQALMKDTESLQETLFQEMKGRIKEADVTVPVRKGDYLYYTRTEEGKQYRVWCRLLIPGGRGPGTVDELVDLDTKDNRKKEEILLDGNARAAGLDFFDVHDVVVSEDGKMMAYGIDLEGVEQYTLHVEEIATKKQLVNPIRGTTGEVLFAADNRTIFYLTKDEVQRPYKVWRYTLGTDSPDNVEVYHEVDEEFSLTLDKMDSEKYLAVISSSAITTEALYIDSHNPCGELRSFLPRVRGVDVVAEERGDYLFFVRRTDEAFNSELLIAPLSDPTVAKTLIPHRSMVKLEEIKMYENHLVVMERENALQRMIVYVLPPAGHPVHELPKGREVAFDDEPFSIEILDTQFKSPILRFQYSSFKGPRLTFDLDLNTFERVLKKTDQVLGGFDGSKYSACRKWATASDGTNVPISIVWRNDLAKLDGTDPLYLSGYGSYEVANNAVFSTGRLSLLDRGIVFAIAHVRGGGEMGRLWYEDGKYLKKINTFTDFITCAEYLIENKWVSAEKLCMVGRSAGGLLVGAVLNMRPGLFHTAIASVPFVDVLTTMLDPTIPLTIGEYEVAVTTQPAVSQHVQPQGTQPQQLAQQPVSQGPQPAVMQGSGQTQWVPKTAIAAPKPVTGDKRGEDLDTWLRNQLASQANINMHNFPLFSKMALDLEAKIGHGQAPTTDGRRKTLPPNWKAKGRIMFVDNDGSTIELEEHFQEGVGSEAGSAEASEGGVVAAVTQNGKATGRRRGGSRSRSQVDPNAPPWEKAGLAEDVWRDRYTRQACIRCGQYGHNQFKCCNKKVTDKIPPTMGQAHAMNRIFHDYLDKFFIVYLDDILIFSKTVEEHVAHLDKVLSLLRQHKFKINGEKCEFGRTRVLYLGHEISLEGLKPDDVKVASIRDWPRPQSVTEMRSFLGMTSYYRTFVKNYSIVTSPLINLTRLDTPWEWTDECEAAFRHLKHVLTHYEVLKLPDLDKPFIVTTDGSQYGIGAVLAQQEGPKLRSVEYMSKKMPSQKLAKSTYEKELYAVYKALTHWRHCLLGRFFILRTDHQTLRWMRTQPVLSEALKCWIEVIEQYDFDPQYLKGEYNKVADALSRRPDFSGALITEFDLTDSVTQSLVEAYRDDQFMSEIIRRLEVKDKKTSAEFELVNGLLFLEKEENKRLCVPNSESLRSLFLGECHDATGHFGYKKTAANLLQRFWWPTMMRDAQLYVETCQVCQRDKPRTQAPLGLLKPLPIPERPGESLSMDFMDTLITSKRGMRHIFVIVDRFSKYARLVAMPETAKTEYVIRMFKENWVRDFGLPKSIVSDRDVLFTSELWKAAAAEQGTQLQMTSGNHPEANGQAEQLNRAVDLGAGHFSKTGRFDLIKEVALEYAFLLKTLGLMNVTGVSSEASKTSAMFVNR</sequence>
<dbReference type="Gramene" id="GBG64256">
    <property type="protein sequence ID" value="GBG64256"/>
    <property type="gene ID" value="CBR_g41177"/>
</dbReference>
<dbReference type="InterPro" id="IPR051543">
    <property type="entry name" value="Serine_Peptidase_S9A"/>
</dbReference>
<dbReference type="InterPro" id="IPR041577">
    <property type="entry name" value="RT_RNaseH_2"/>
</dbReference>
<evidence type="ECO:0000313" key="11">
    <source>
        <dbReference type="Proteomes" id="UP000265515"/>
    </source>
</evidence>
<evidence type="ECO:0000259" key="9">
    <source>
        <dbReference type="PROSITE" id="PS50994"/>
    </source>
</evidence>
<dbReference type="Pfam" id="PF02897">
    <property type="entry name" value="Peptidase_S9_N"/>
    <property type="match status" value="1"/>
</dbReference>
<proteinExistence type="inferred from homology"/>
<dbReference type="Gene3D" id="3.30.420.10">
    <property type="entry name" value="Ribonuclease H-like superfamily/Ribonuclease H"/>
    <property type="match status" value="1"/>
</dbReference>
<dbReference type="InterPro" id="IPR036397">
    <property type="entry name" value="RNaseH_sf"/>
</dbReference>
<dbReference type="CDD" id="cd01647">
    <property type="entry name" value="RT_LTR"/>
    <property type="match status" value="1"/>
</dbReference>
<accession>A0A388K2I7</accession>
<dbReference type="Gene3D" id="3.30.70.270">
    <property type="match status" value="2"/>
</dbReference>
<dbReference type="GO" id="GO:0005829">
    <property type="term" value="C:cytosol"/>
    <property type="evidence" value="ECO:0007669"/>
    <property type="project" value="TreeGrafter"/>
</dbReference>
<evidence type="ECO:0000256" key="4">
    <source>
        <dbReference type="ARBA" id="ARBA00022825"/>
    </source>
</evidence>
<dbReference type="Pfam" id="PF00665">
    <property type="entry name" value="rve"/>
    <property type="match status" value="1"/>
</dbReference>
<dbReference type="GO" id="GO:0015074">
    <property type="term" value="P:DNA integration"/>
    <property type="evidence" value="ECO:0007669"/>
    <property type="project" value="InterPro"/>
</dbReference>
<dbReference type="Proteomes" id="UP000265515">
    <property type="component" value="Unassembled WGS sequence"/>
</dbReference>
<keyword evidence="2" id="KW-0645">Protease</keyword>
<dbReference type="InterPro" id="IPR029058">
    <property type="entry name" value="AB_hydrolase_fold"/>
</dbReference>
<dbReference type="EMBL" id="BFEA01000048">
    <property type="protein sequence ID" value="GBG64256.1"/>
    <property type="molecule type" value="Genomic_DNA"/>
</dbReference>
<dbReference type="FunFam" id="1.10.340.70:FF:000001">
    <property type="entry name" value="Retrovirus-related Pol polyprotein from transposon gypsy-like Protein"/>
    <property type="match status" value="1"/>
</dbReference>
<dbReference type="InterPro" id="IPR012337">
    <property type="entry name" value="RNaseH-like_sf"/>
</dbReference>
<dbReference type="InterPro" id="IPR002470">
    <property type="entry name" value="Peptidase_S9A"/>
</dbReference>
<evidence type="ECO:0000256" key="5">
    <source>
        <dbReference type="ARBA" id="ARBA00039290"/>
    </source>
</evidence>
<evidence type="ECO:0000313" key="10">
    <source>
        <dbReference type="EMBL" id="GBG64256.1"/>
    </source>
</evidence>
<comment type="function">
    <text evidence="7">Serine peptidase whose precise substrate specificity remains unclear. Does not cleave peptides after a arginine or lysine residue. Regulates trans-Golgi network morphology and sorting by regulating the membrane binding of the AP-1 complex. May play a role in the regulation of synaptic vesicle exocytosis.</text>
</comment>
<dbReference type="GO" id="GO:0006508">
    <property type="term" value="P:proteolysis"/>
    <property type="evidence" value="ECO:0007669"/>
    <property type="project" value="UniProtKB-KW"/>
</dbReference>
<dbReference type="PROSITE" id="PS50994">
    <property type="entry name" value="INTEGRASE"/>
    <property type="match status" value="1"/>
</dbReference>
<dbReference type="Pfam" id="PF17921">
    <property type="entry name" value="Integrase_H2C2"/>
    <property type="match status" value="1"/>
</dbReference>
<evidence type="ECO:0000256" key="2">
    <source>
        <dbReference type="ARBA" id="ARBA00022670"/>
    </source>
</evidence>
<dbReference type="FunFam" id="3.30.70.270:FF:000020">
    <property type="entry name" value="Transposon Tf2-6 polyprotein-like Protein"/>
    <property type="match status" value="1"/>
</dbReference>
<dbReference type="PRINTS" id="PR00862">
    <property type="entry name" value="PROLIGOPTASE"/>
</dbReference>
<dbReference type="Pfam" id="PF00078">
    <property type="entry name" value="RVT_1"/>
    <property type="match status" value="1"/>
</dbReference>
<feature type="domain" description="Integrase catalytic" evidence="9">
    <location>
        <begin position="1265"/>
        <end position="1431"/>
    </location>
</feature>
<evidence type="ECO:0000256" key="1">
    <source>
        <dbReference type="ARBA" id="ARBA00005228"/>
    </source>
</evidence>
<feature type="region of interest" description="Disordered" evidence="8">
    <location>
        <begin position="617"/>
        <end position="650"/>
    </location>
</feature>
<feature type="region of interest" description="Disordered" evidence="8">
    <location>
        <begin position="770"/>
        <end position="796"/>
    </location>
</feature>
<dbReference type="FunFam" id="3.30.70.270:FF:000003">
    <property type="entry name" value="Transposon Ty3-G Gag-Pol polyprotein"/>
    <property type="match status" value="1"/>
</dbReference>
<dbReference type="SUPFAM" id="SSF50993">
    <property type="entry name" value="Peptidase/esterase 'gauge' domain"/>
    <property type="match status" value="1"/>
</dbReference>
<keyword evidence="4" id="KW-0720">Serine protease</keyword>
<dbReference type="InterPro" id="IPR043128">
    <property type="entry name" value="Rev_trsase/Diguanyl_cyclase"/>
</dbReference>
<dbReference type="Gene3D" id="1.10.340.70">
    <property type="match status" value="1"/>
</dbReference>
<dbReference type="OrthoDB" id="248387at2759"/>
<dbReference type="InterPro" id="IPR023302">
    <property type="entry name" value="Pept_S9A_N"/>
</dbReference>
<dbReference type="InterPro" id="IPR043502">
    <property type="entry name" value="DNA/RNA_pol_sf"/>
</dbReference>
<feature type="compositionally biased region" description="Low complexity" evidence="8">
    <location>
        <begin position="617"/>
        <end position="640"/>
    </location>
</feature>
<evidence type="ECO:0000256" key="3">
    <source>
        <dbReference type="ARBA" id="ARBA00022801"/>
    </source>
</evidence>
<dbReference type="STRING" id="69332.A0A388K2I7"/>
<dbReference type="Gene3D" id="3.10.20.370">
    <property type="match status" value="1"/>
</dbReference>
<evidence type="ECO:0000256" key="6">
    <source>
        <dbReference type="ARBA" id="ARBA00042165"/>
    </source>
</evidence>
<comment type="caution">
    <text evidence="10">The sequence shown here is derived from an EMBL/GenBank/DDBJ whole genome shotgun (WGS) entry which is preliminary data.</text>
</comment>
<dbReference type="SUPFAM" id="SSF53474">
    <property type="entry name" value="alpha/beta-Hydrolases"/>
    <property type="match status" value="1"/>
</dbReference>
<gene>
    <name evidence="10" type="ORF">CBR_g41177</name>
</gene>
<dbReference type="InterPro" id="IPR041588">
    <property type="entry name" value="Integrase_H2C2"/>
</dbReference>
<protein>
    <recommendedName>
        <fullName evidence="5">Prolyl endopeptidase-like</fullName>
    </recommendedName>
    <alternativeName>
        <fullName evidence="6">Prolylendopeptidase-like</fullName>
    </alternativeName>
</protein>
<evidence type="ECO:0000256" key="7">
    <source>
        <dbReference type="ARBA" id="ARBA00045448"/>
    </source>
</evidence>
<organism evidence="10 11">
    <name type="scientific">Chara braunii</name>
    <name type="common">Braun's stonewort</name>
    <dbReference type="NCBI Taxonomy" id="69332"/>
    <lineage>
        <taxon>Eukaryota</taxon>
        <taxon>Viridiplantae</taxon>
        <taxon>Streptophyta</taxon>
        <taxon>Charophyceae</taxon>
        <taxon>Charales</taxon>
        <taxon>Characeae</taxon>
        <taxon>Chara</taxon>
    </lineage>
</organism>
<reference evidence="10 11" key="1">
    <citation type="journal article" date="2018" name="Cell">
        <title>The Chara Genome: Secondary Complexity and Implications for Plant Terrestrialization.</title>
        <authorList>
            <person name="Nishiyama T."/>
            <person name="Sakayama H."/>
            <person name="Vries J.D."/>
            <person name="Buschmann H."/>
            <person name="Saint-Marcoux D."/>
            <person name="Ullrich K.K."/>
            <person name="Haas F.B."/>
            <person name="Vanderstraeten L."/>
            <person name="Becker D."/>
            <person name="Lang D."/>
            <person name="Vosolsobe S."/>
            <person name="Rombauts S."/>
            <person name="Wilhelmsson P.K.I."/>
            <person name="Janitza P."/>
            <person name="Kern R."/>
            <person name="Heyl A."/>
            <person name="Rumpler F."/>
            <person name="Villalobos L.I.A.C."/>
            <person name="Clay J.M."/>
            <person name="Skokan R."/>
            <person name="Toyoda A."/>
            <person name="Suzuki Y."/>
            <person name="Kagoshima H."/>
            <person name="Schijlen E."/>
            <person name="Tajeshwar N."/>
            <person name="Catarino B."/>
            <person name="Hetherington A.J."/>
            <person name="Saltykova A."/>
            <person name="Bonnot C."/>
            <person name="Breuninger H."/>
            <person name="Symeonidi A."/>
            <person name="Radhakrishnan G.V."/>
            <person name="Van Nieuwerburgh F."/>
            <person name="Deforce D."/>
            <person name="Chang C."/>
            <person name="Karol K.G."/>
            <person name="Hedrich R."/>
            <person name="Ulvskov P."/>
            <person name="Glockner G."/>
            <person name="Delwiche C.F."/>
            <person name="Petrasek J."/>
            <person name="Van de Peer Y."/>
            <person name="Friml J."/>
            <person name="Beilby M."/>
            <person name="Dolan L."/>
            <person name="Kohara Y."/>
            <person name="Sugano S."/>
            <person name="Fujiyama A."/>
            <person name="Delaux P.-M."/>
            <person name="Quint M."/>
            <person name="TheiBen G."/>
            <person name="Hagemann M."/>
            <person name="Harholt J."/>
            <person name="Dunand C."/>
            <person name="Zachgo S."/>
            <person name="Langdale J."/>
            <person name="Maumus F."/>
            <person name="Straeten D.V.D."/>
            <person name="Gould S.B."/>
            <person name="Rensing S.A."/>
        </authorList>
    </citation>
    <scope>NUCLEOTIDE SEQUENCE [LARGE SCALE GENOMIC DNA]</scope>
    <source>
        <strain evidence="10 11">S276</strain>
    </source>
</reference>
<name>A0A388K2I7_CHABU</name>
<dbReference type="Pfam" id="PF17919">
    <property type="entry name" value="RT_RNaseH_2"/>
    <property type="match status" value="1"/>
</dbReference>
<dbReference type="CDD" id="cd09274">
    <property type="entry name" value="RNase_HI_RT_Ty3"/>
    <property type="match status" value="1"/>
</dbReference>
<comment type="similarity">
    <text evidence="1">Belongs to the peptidase S9A family.</text>
</comment>
<dbReference type="SUPFAM" id="SSF53098">
    <property type="entry name" value="Ribonuclease H-like"/>
    <property type="match status" value="1"/>
</dbReference>
<dbReference type="InterPro" id="IPR000477">
    <property type="entry name" value="RT_dom"/>
</dbReference>
<dbReference type="Gene3D" id="3.40.50.1820">
    <property type="entry name" value="alpha/beta hydrolase"/>
    <property type="match status" value="1"/>
</dbReference>
<dbReference type="Pfam" id="PF00326">
    <property type="entry name" value="Peptidase_S9"/>
    <property type="match status" value="1"/>
</dbReference>
<dbReference type="PANTHER" id="PTHR11757:SF19">
    <property type="entry name" value="PROLYL ENDOPEPTIDASE-LIKE"/>
    <property type="match status" value="1"/>
</dbReference>